<keyword evidence="2" id="KW-1185">Reference proteome</keyword>
<gene>
    <name evidence="1" type="ORF">J2S74_000732</name>
</gene>
<evidence type="ECO:0000313" key="2">
    <source>
        <dbReference type="Proteomes" id="UP001230005"/>
    </source>
</evidence>
<evidence type="ECO:0008006" key="3">
    <source>
        <dbReference type="Google" id="ProtNLM"/>
    </source>
</evidence>
<sequence>MDRIRLIFQELVEENTTNKELPEEKLKVRLLEEKVFSSMILALTNSHKRMLIMSVPRVLDEQTLKKLPVWNGLRIYQKKLRNPYKNKIEWFVIFEQQMASATEVYEALISDIYRNLLSTTSFKSMFFEIKRTLEKWHNFFVKNQVTGLSIEQQQGLFGELKFIQFLLKNDASKGIIDSWYGPDKDLTDFHFGEIGVEVKTANMSRPLKVSISKEDQLELRGFQELFLQCYFIEKSKVQGESLNSVINEILVLLEGDPNRIDIFNKKLFQAGYHHVHYEMYEKTRFVISEVQSYRVEDGFPNINLSSLPQGVFNVKYQILMESCSEYQIDENELFSTFREHVS</sequence>
<organism evidence="1 2">
    <name type="scientific">Evansella vedderi</name>
    <dbReference type="NCBI Taxonomy" id="38282"/>
    <lineage>
        <taxon>Bacteria</taxon>
        <taxon>Bacillati</taxon>
        <taxon>Bacillota</taxon>
        <taxon>Bacilli</taxon>
        <taxon>Bacillales</taxon>
        <taxon>Bacillaceae</taxon>
        <taxon>Evansella</taxon>
    </lineage>
</organism>
<reference evidence="1 2" key="1">
    <citation type="submission" date="2023-07" db="EMBL/GenBank/DDBJ databases">
        <title>Genomic Encyclopedia of Type Strains, Phase IV (KMG-IV): sequencing the most valuable type-strain genomes for metagenomic binning, comparative biology and taxonomic classification.</title>
        <authorList>
            <person name="Goeker M."/>
        </authorList>
    </citation>
    <scope>NUCLEOTIDE SEQUENCE [LARGE SCALE GENOMIC DNA]</scope>
    <source>
        <strain evidence="1 2">DSM 9768</strain>
    </source>
</reference>
<dbReference type="InterPro" id="IPR025534">
    <property type="entry name" value="DUF4420"/>
</dbReference>
<accession>A0ABT9ZT60</accession>
<name>A0ABT9ZT60_9BACI</name>
<protein>
    <recommendedName>
        <fullName evidence="3">PD-(D/E)XK motif protein</fullName>
    </recommendedName>
</protein>
<proteinExistence type="predicted"/>
<dbReference type="EMBL" id="JAUSUG010000002">
    <property type="protein sequence ID" value="MDQ0253360.1"/>
    <property type="molecule type" value="Genomic_DNA"/>
</dbReference>
<evidence type="ECO:0000313" key="1">
    <source>
        <dbReference type="EMBL" id="MDQ0253360.1"/>
    </source>
</evidence>
<comment type="caution">
    <text evidence="1">The sequence shown here is derived from an EMBL/GenBank/DDBJ whole genome shotgun (WGS) entry which is preliminary data.</text>
</comment>
<dbReference type="RefSeq" id="WP_307321894.1">
    <property type="nucleotide sequence ID" value="NZ_JAUSUG010000002.1"/>
</dbReference>
<dbReference type="Pfam" id="PF14390">
    <property type="entry name" value="DUF4420"/>
    <property type="match status" value="1"/>
</dbReference>
<dbReference type="Proteomes" id="UP001230005">
    <property type="component" value="Unassembled WGS sequence"/>
</dbReference>